<dbReference type="Proteomes" id="UP000199063">
    <property type="component" value="Unassembled WGS sequence"/>
</dbReference>
<accession>A0A1G9NDF2</accession>
<evidence type="ECO:0000313" key="2">
    <source>
        <dbReference type="Proteomes" id="UP000199063"/>
    </source>
</evidence>
<proteinExistence type="predicted"/>
<dbReference type="AlphaFoldDB" id="A0A1G9NDF2"/>
<sequence length="29" mass="3119">MAVDLLIELSDVDKDRVCKARSPEPGSSS</sequence>
<protein>
    <submittedName>
        <fullName evidence="1">Uncharacterized protein</fullName>
    </submittedName>
</protein>
<reference evidence="2" key="1">
    <citation type="submission" date="2016-10" db="EMBL/GenBank/DDBJ databases">
        <authorList>
            <person name="Varghese N."/>
            <person name="Submissions S."/>
        </authorList>
    </citation>
    <scope>NUCLEOTIDE SEQUENCE [LARGE SCALE GENOMIC DNA]</scope>
    <source>
        <strain evidence="2">CGMCC 4.7042</strain>
    </source>
</reference>
<name>A0A1G9NDF2_9ACTN</name>
<keyword evidence="2" id="KW-1185">Reference proteome</keyword>
<evidence type="ECO:0000313" key="1">
    <source>
        <dbReference type="EMBL" id="SDL83935.1"/>
    </source>
</evidence>
<dbReference type="EMBL" id="FNHI01000001">
    <property type="protein sequence ID" value="SDL83935.1"/>
    <property type="molecule type" value="Genomic_DNA"/>
</dbReference>
<gene>
    <name evidence="1" type="ORF">SAMN05444921_101596</name>
</gene>
<organism evidence="1 2">
    <name type="scientific">Streptomyces wuyuanensis</name>
    <dbReference type="NCBI Taxonomy" id="1196353"/>
    <lineage>
        <taxon>Bacteria</taxon>
        <taxon>Bacillati</taxon>
        <taxon>Actinomycetota</taxon>
        <taxon>Actinomycetes</taxon>
        <taxon>Kitasatosporales</taxon>
        <taxon>Streptomycetaceae</taxon>
        <taxon>Streptomyces</taxon>
    </lineage>
</organism>